<dbReference type="InterPro" id="IPR036259">
    <property type="entry name" value="MFS_trans_sf"/>
</dbReference>
<dbReference type="Proteomes" id="UP000031488">
    <property type="component" value="Unassembled WGS sequence"/>
</dbReference>
<feature type="transmembrane region" description="Helical" evidence="12">
    <location>
        <begin position="293"/>
        <end position="315"/>
    </location>
</feature>
<keyword evidence="6" id="KW-0769">Symport</keyword>
<comment type="similarity">
    <text evidence="2">Belongs to the major facilitator superfamily. Metabolite:H+ Symporter (MHS) family (TC 2.A.1.6) family.</text>
</comment>
<comment type="caution">
    <text evidence="14">The sequence shown here is derived from an EMBL/GenBank/DDBJ whole genome shotgun (WGS) entry which is preliminary data.</text>
</comment>
<evidence type="ECO:0000256" key="6">
    <source>
        <dbReference type="ARBA" id="ARBA00022847"/>
    </source>
</evidence>
<evidence type="ECO:0000256" key="2">
    <source>
        <dbReference type="ARBA" id="ARBA00008240"/>
    </source>
</evidence>
<feature type="transmembrane region" description="Helical" evidence="12">
    <location>
        <begin position="203"/>
        <end position="222"/>
    </location>
</feature>
<keyword evidence="8 12" id="KW-0472">Membrane</keyword>
<dbReference type="SUPFAM" id="SSF103473">
    <property type="entry name" value="MFS general substrate transporter"/>
    <property type="match status" value="1"/>
</dbReference>
<dbReference type="InterPro" id="IPR020846">
    <property type="entry name" value="MFS_dom"/>
</dbReference>
<feature type="transmembrane region" description="Helical" evidence="12">
    <location>
        <begin position="72"/>
        <end position="92"/>
    </location>
</feature>
<dbReference type="InterPro" id="IPR011701">
    <property type="entry name" value="MFS"/>
</dbReference>
<dbReference type="OrthoDB" id="8953821at2"/>
<keyword evidence="15" id="KW-1185">Reference proteome</keyword>
<proteinExistence type="inferred from homology"/>
<keyword evidence="7 12" id="KW-1133">Transmembrane helix</keyword>
<dbReference type="PROSITE" id="PS50850">
    <property type="entry name" value="MFS"/>
    <property type="match status" value="1"/>
</dbReference>
<feature type="transmembrane region" description="Helical" evidence="12">
    <location>
        <begin position="104"/>
        <end position="122"/>
    </location>
</feature>
<dbReference type="PANTHER" id="PTHR43045:SF1">
    <property type="entry name" value="SHIKIMATE TRANSPORTER"/>
    <property type="match status" value="1"/>
</dbReference>
<dbReference type="GO" id="GO:0015293">
    <property type="term" value="F:symporter activity"/>
    <property type="evidence" value="ECO:0007669"/>
    <property type="project" value="UniProtKB-KW"/>
</dbReference>
<evidence type="ECO:0000256" key="12">
    <source>
        <dbReference type="SAM" id="Phobius"/>
    </source>
</evidence>
<organism evidence="14 15">
    <name type="scientific">Brevibacterium linens</name>
    <dbReference type="NCBI Taxonomy" id="1703"/>
    <lineage>
        <taxon>Bacteria</taxon>
        <taxon>Bacillati</taxon>
        <taxon>Actinomycetota</taxon>
        <taxon>Actinomycetes</taxon>
        <taxon>Micrococcales</taxon>
        <taxon>Brevibacteriaceae</taxon>
        <taxon>Brevibacterium</taxon>
    </lineage>
</organism>
<dbReference type="Pfam" id="PF07690">
    <property type="entry name" value="MFS_1"/>
    <property type="match status" value="1"/>
</dbReference>
<feature type="compositionally biased region" description="Low complexity" evidence="11">
    <location>
        <begin position="16"/>
        <end position="25"/>
    </location>
</feature>
<name>A0A0B8ZWB2_BRELN</name>
<feature type="transmembrane region" description="Helical" evidence="12">
    <location>
        <begin position="388"/>
        <end position="409"/>
    </location>
</feature>
<evidence type="ECO:0000256" key="3">
    <source>
        <dbReference type="ARBA" id="ARBA00022448"/>
    </source>
</evidence>
<evidence type="ECO:0000256" key="7">
    <source>
        <dbReference type="ARBA" id="ARBA00022989"/>
    </source>
</evidence>
<dbReference type="CDD" id="cd17369">
    <property type="entry name" value="MFS_ShiA_like"/>
    <property type="match status" value="1"/>
</dbReference>
<dbReference type="FunFam" id="1.20.1250.20:FF:000001">
    <property type="entry name" value="Dicarboxylate MFS transporter"/>
    <property type="match status" value="1"/>
</dbReference>
<dbReference type="GO" id="GO:0005886">
    <property type="term" value="C:plasma membrane"/>
    <property type="evidence" value="ECO:0007669"/>
    <property type="project" value="UniProtKB-SubCell"/>
</dbReference>
<comment type="function">
    <text evidence="9">May be a proton symporter involved in the uptake of osmolytes such as proline and glycine betaine.</text>
</comment>
<accession>A0A0B8ZWB2</accession>
<gene>
    <name evidence="14" type="ORF">AE0388_2784</name>
</gene>
<reference evidence="14 15" key="1">
    <citation type="submission" date="2014-11" db="EMBL/GenBank/DDBJ databases">
        <title>Draft Genome Sequence of Brevibacterium linens AE038-8.</title>
        <authorList>
            <person name="Maizel D."/>
            <person name="Utturkar S.M."/>
            <person name="Brown S.D."/>
            <person name="Ferrero M."/>
            <person name="Rosen B.P."/>
        </authorList>
    </citation>
    <scope>NUCLEOTIDE SEQUENCE [LARGE SCALE GENOMIC DNA]</scope>
    <source>
        <strain evidence="14 15">AE038-8</strain>
    </source>
</reference>
<feature type="transmembrane region" description="Helical" evidence="12">
    <location>
        <begin position="415"/>
        <end position="435"/>
    </location>
</feature>
<keyword evidence="4" id="KW-1003">Cell membrane</keyword>
<keyword evidence="5 12" id="KW-0812">Transmembrane</keyword>
<evidence type="ECO:0000259" key="13">
    <source>
        <dbReference type="PROSITE" id="PS50850"/>
    </source>
</evidence>
<dbReference type="Gene3D" id="1.20.1250.20">
    <property type="entry name" value="MFS general substrate transporter like domains"/>
    <property type="match status" value="2"/>
</dbReference>
<evidence type="ECO:0000313" key="14">
    <source>
        <dbReference type="EMBL" id="KHS50712.1"/>
    </source>
</evidence>
<protein>
    <recommendedName>
        <fullName evidence="10">Putative proline/betaine transporter</fullName>
    </recommendedName>
</protein>
<feature type="transmembrane region" description="Helical" evidence="12">
    <location>
        <begin position="347"/>
        <end position="367"/>
    </location>
</feature>
<evidence type="ECO:0000256" key="4">
    <source>
        <dbReference type="ARBA" id="ARBA00022475"/>
    </source>
</evidence>
<evidence type="ECO:0000313" key="15">
    <source>
        <dbReference type="Proteomes" id="UP000031488"/>
    </source>
</evidence>
<evidence type="ECO:0000256" key="5">
    <source>
        <dbReference type="ARBA" id="ARBA00022692"/>
    </source>
</evidence>
<feature type="transmembrane region" description="Helical" evidence="12">
    <location>
        <begin position="168"/>
        <end position="191"/>
    </location>
</feature>
<dbReference type="RefSeq" id="WP_082019031.1">
    <property type="nucleotide sequence ID" value="NZ_JTJZ01000022.1"/>
</dbReference>
<feature type="transmembrane region" description="Helical" evidence="12">
    <location>
        <begin position="322"/>
        <end position="341"/>
    </location>
</feature>
<sequence length="444" mass="47446">MTSDPQAVRPDDPVGTTTYSTNPSSTNPGKVAFASFIGTTVEWYDYFLFGTAAVLVLNDQFFPSLDPLAGQLASLSTFAVAFVARPLGGVIFGHFGDKLSRKSMLVLSLLMMGIATFAIGLLPGYSTIGVAAPIFLVLLRVIQGFGVGGEWGGAVLMAVEHAPPHKKAFYGAWPQAGVPAGSVLSSLVFFLVQLMPDEQFMSWGWRIPFLISAVLVLIGLFIRLRLTESPELNEVKEEKKVASLPFLELFKTSKKSLLIGIFCLVGSNTLFYIASVYLLSYAPESTGLNRGEVLLAIAIGASFDVIAIPLVAIFADRHGKRTMMLVGSLVTAVAAIPIFWAVNTGTFLGAVLAMIIAFPVAHSIVYATSSGFISGLFDPEVRYTGASISYQVGGLISSAPAPVISVLLFTTFESWVPVALYLVAANVLAGIFVLFDTRNRAMNE</sequence>
<evidence type="ECO:0000256" key="1">
    <source>
        <dbReference type="ARBA" id="ARBA00004651"/>
    </source>
</evidence>
<feature type="region of interest" description="Disordered" evidence="11">
    <location>
        <begin position="1"/>
        <end position="25"/>
    </location>
</feature>
<dbReference type="PATRIC" id="fig|1703.6.peg.2732"/>
<dbReference type="EMBL" id="JTJZ01000022">
    <property type="protein sequence ID" value="KHS50712.1"/>
    <property type="molecule type" value="Genomic_DNA"/>
</dbReference>
<evidence type="ECO:0000256" key="11">
    <source>
        <dbReference type="SAM" id="MobiDB-lite"/>
    </source>
</evidence>
<evidence type="ECO:0000256" key="9">
    <source>
        <dbReference type="ARBA" id="ARBA00037295"/>
    </source>
</evidence>
<keyword evidence="3" id="KW-0813">Transport</keyword>
<comment type="subcellular location">
    <subcellularLocation>
        <location evidence="1">Cell membrane</location>
        <topology evidence="1">Multi-pass membrane protein</topology>
    </subcellularLocation>
</comment>
<feature type="transmembrane region" description="Helical" evidence="12">
    <location>
        <begin position="257"/>
        <end position="281"/>
    </location>
</feature>
<evidence type="ECO:0000256" key="10">
    <source>
        <dbReference type="ARBA" id="ARBA00039918"/>
    </source>
</evidence>
<feature type="domain" description="Major facilitator superfamily (MFS) profile" evidence="13">
    <location>
        <begin position="31"/>
        <end position="441"/>
    </location>
</feature>
<dbReference type="AlphaFoldDB" id="A0A0B8ZWB2"/>
<evidence type="ECO:0000256" key="8">
    <source>
        <dbReference type="ARBA" id="ARBA00023136"/>
    </source>
</evidence>
<dbReference type="PANTHER" id="PTHR43045">
    <property type="entry name" value="SHIKIMATE TRANSPORTER"/>
    <property type="match status" value="1"/>
</dbReference>